<dbReference type="EnsemblPlants" id="Solyc02g021390.1.1">
    <property type="protein sequence ID" value="Solyc02g021390.1.1.1"/>
    <property type="gene ID" value="Solyc02g021390.1"/>
</dbReference>
<protein>
    <submittedName>
        <fullName evidence="1">Uncharacterized protein</fullName>
    </submittedName>
</protein>
<organism evidence="1">
    <name type="scientific">Solanum lycopersicum</name>
    <name type="common">Tomato</name>
    <name type="synonym">Lycopersicon esculentum</name>
    <dbReference type="NCBI Taxonomy" id="4081"/>
    <lineage>
        <taxon>Eukaryota</taxon>
        <taxon>Viridiplantae</taxon>
        <taxon>Streptophyta</taxon>
        <taxon>Embryophyta</taxon>
        <taxon>Tracheophyta</taxon>
        <taxon>Spermatophyta</taxon>
        <taxon>Magnoliopsida</taxon>
        <taxon>eudicotyledons</taxon>
        <taxon>Gunneridae</taxon>
        <taxon>Pentapetalae</taxon>
        <taxon>asterids</taxon>
        <taxon>lamiids</taxon>
        <taxon>Solanales</taxon>
        <taxon>Solanaceae</taxon>
        <taxon>Solanoideae</taxon>
        <taxon>Solaneae</taxon>
        <taxon>Solanum</taxon>
        <taxon>Solanum subgen. Lycopersicon</taxon>
    </lineage>
</organism>
<sequence length="62" mass="7546">MRLSFTNMQARKMLFAYILSICASSSKLISFYNEEMIVISIYCRLYHIHSKEFRQYFQSYSR</sequence>
<accession>A0A3Q7FGL2</accession>
<dbReference type="AlphaFoldDB" id="A0A3Q7FGL2"/>
<keyword evidence="2" id="KW-1185">Reference proteome</keyword>
<dbReference type="InParanoid" id="A0A3Q7FGL2"/>
<reference evidence="1" key="2">
    <citation type="submission" date="2019-01" db="UniProtKB">
        <authorList>
            <consortium name="EnsemblPlants"/>
        </authorList>
    </citation>
    <scope>IDENTIFICATION</scope>
    <source>
        <strain evidence="1">cv. Heinz 1706</strain>
    </source>
</reference>
<dbReference type="Gramene" id="Solyc02g021390.1.1">
    <property type="protein sequence ID" value="Solyc02g021390.1.1.1"/>
    <property type="gene ID" value="Solyc02g021390.1"/>
</dbReference>
<dbReference type="STRING" id="4081.A0A3Q7FGL2"/>
<reference evidence="1" key="1">
    <citation type="journal article" date="2012" name="Nature">
        <title>The tomato genome sequence provides insights into fleshy fruit evolution.</title>
        <authorList>
            <consortium name="Tomato Genome Consortium"/>
        </authorList>
    </citation>
    <scope>NUCLEOTIDE SEQUENCE [LARGE SCALE GENOMIC DNA]</scope>
    <source>
        <strain evidence="1">cv. Heinz 1706</strain>
    </source>
</reference>
<dbReference type="PaxDb" id="4081-Solyc02g021390.1.1"/>
<evidence type="ECO:0000313" key="2">
    <source>
        <dbReference type="Proteomes" id="UP000004994"/>
    </source>
</evidence>
<dbReference type="Proteomes" id="UP000004994">
    <property type="component" value="Chromosome 2"/>
</dbReference>
<proteinExistence type="predicted"/>
<name>A0A3Q7FGL2_SOLLC</name>
<evidence type="ECO:0000313" key="1">
    <source>
        <dbReference type="EnsemblPlants" id="Solyc02g021390.1.1.1"/>
    </source>
</evidence>